<sequence length="92" mass="9666">MNDITLQPMPVMADGGSHEGQLVLADGQLVAVFSWVTPEETVGGKERAGGWFLEAGFGPCSALLSVTPPVLASLDEAVTWVRTRLDSALAEP</sequence>
<proteinExistence type="predicted"/>
<keyword evidence="2" id="KW-1185">Reference proteome</keyword>
<dbReference type="EMBL" id="CP102845">
    <property type="protein sequence ID" value="UVF19721.1"/>
    <property type="molecule type" value="Genomic_DNA"/>
</dbReference>
<reference evidence="1" key="1">
    <citation type="submission" date="2022-08" db="EMBL/GenBank/DDBJ databases">
        <title>Microvirga terrae sp. nov., isolated from soil.</title>
        <authorList>
            <person name="Kim K.H."/>
            <person name="Seo Y.L."/>
            <person name="Kim J.M."/>
            <person name="Lee J.K."/>
            <person name="Han D.M."/>
            <person name="Jeon C.O."/>
        </authorList>
    </citation>
    <scope>NUCLEOTIDE SEQUENCE</scope>
    <source>
        <strain evidence="1">R24</strain>
    </source>
</reference>
<evidence type="ECO:0000313" key="2">
    <source>
        <dbReference type="Proteomes" id="UP001017257"/>
    </source>
</evidence>
<protein>
    <submittedName>
        <fullName evidence="1">Uncharacterized protein</fullName>
    </submittedName>
</protein>
<gene>
    <name evidence="1" type="ORF">HPT29_000745</name>
</gene>
<name>A0ABY5RR44_9HYPH</name>
<organism evidence="1 2">
    <name type="scientific">Microvirga terrae</name>
    <dbReference type="NCBI Taxonomy" id="2740529"/>
    <lineage>
        <taxon>Bacteria</taxon>
        <taxon>Pseudomonadati</taxon>
        <taxon>Pseudomonadota</taxon>
        <taxon>Alphaproteobacteria</taxon>
        <taxon>Hyphomicrobiales</taxon>
        <taxon>Methylobacteriaceae</taxon>
        <taxon>Microvirga</taxon>
    </lineage>
</organism>
<dbReference type="RefSeq" id="WP_247654659.1">
    <property type="nucleotide sequence ID" value="NZ_CP102845.1"/>
</dbReference>
<accession>A0ABY5RR44</accession>
<dbReference type="Proteomes" id="UP001017257">
    <property type="component" value="Chromosome"/>
</dbReference>
<evidence type="ECO:0000313" key="1">
    <source>
        <dbReference type="EMBL" id="UVF19721.1"/>
    </source>
</evidence>